<feature type="non-terminal residue" evidence="1">
    <location>
        <position position="53"/>
    </location>
</feature>
<gene>
    <name evidence="1" type="ORF">TSPGSL018_1277</name>
</gene>
<feature type="non-terminal residue" evidence="1">
    <location>
        <position position="1"/>
    </location>
</feature>
<sequence>FSVWQLSCCGFRYQVCDPLVTVYRGMVCRYLSEPGWGWFFFREESAGAEILFS</sequence>
<name>A0A061RMF8_9CHLO</name>
<accession>A0A061RMF8</accession>
<reference evidence="1" key="1">
    <citation type="submission" date="2014-05" db="EMBL/GenBank/DDBJ databases">
        <title>The transcriptome of the halophilic microalga Tetraselmis sp. GSL018 isolated from the Great Salt Lake, Utah.</title>
        <authorList>
            <person name="Jinkerson R.E."/>
            <person name="D'Adamo S."/>
            <person name="Posewitz M.C."/>
        </authorList>
    </citation>
    <scope>NUCLEOTIDE SEQUENCE</scope>
    <source>
        <strain evidence="1">GSL018</strain>
    </source>
</reference>
<dbReference type="EMBL" id="GBEZ01014345">
    <property type="protein sequence ID" value="JAC71721.1"/>
    <property type="molecule type" value="Transcribed_RNA"/>
</dbReference>
<dbReference type="AlphaFoldDB" id="A0A061RMF8"/>
<evidence type="ECO:0000313" key="1">
    <source>
        <dbReference type="EMBL" id="JAC71721.1"/>
    </source>
</evidence>
<protein>
    <submittedName>
        <fullName evidence="1">Uncharacterized protein</fullName>
    </submittedName>
</protein>
<proteinExistence type="predicted"/>
<organism evidence="1">
    <name type="scientific">Tetraselmis sp. GSL018</name>
    <dbReference type="NCBI Taxonomy" id="582737"/>
    <lineage>
        <taxon>Eukaryota</taxon>
        <taxon>Viridiplantae</taxon>
        <taxon>Chlorophyta</taxon>
        <taxon>core chlorophytes</taxon>
        <taxon>Chlorodendrophyceae</taxon>
        <taxon>Chlorodendrales</taxon>
        <taxon>Chlorodendraceae</taxon>
        <taxon>Tetraselmis</taxon>
    </lineage>
</organism>